<name>A0ABT5EFF9_9BACT</name>
<evidence type="ECO:0000259" key="1">
    <source>
        <dbReference type="Pfam" id="PF09937"/>
    </source>
</evidence>
<keyword evidence="3" id="KW-1185">Reference proteome</keyword>
<organism evidence="2 3">
    <name type="scientific">Nannocystis bainbridge</name>
    <dbReference type="NCBI Taxonomy" id="2995303"/>
    <lineage>
        <taxon>Bacteria</taxon>
        <taxon>Pseudomonadati</taxon>
        <taxon>Myxococcota</taxon>
        <taxon>Polyangia</taxon>
        <taxon>Nannocystales</taxon>
        <taxon>Nannocystaceae</taxon>
        <taxon>Nannocystis</taxon>
    </lineage>
</organism>
<accession>A0ABT5EFF9</accession>
<feature type="domain" description="DUF2169" evidence="1">
    <location>
        <begin position="24"/>
        <end position="300"/>
    </location>
</feature>
<gene>
    <name evidence="2" type="ORF">POL25_42280</name>
</gene>
<protein>
    <submittedName>
        <fullName evidence="2">DUF2169 domain-containing protein</fullName>
    </submittedName>
</protein>
<comment type="caution">
    <text evidence="2">The sequence shown here is derived from an EMBL/GenBank/DDBJ whole genome shotgun (WGS) entry which is preliminary data.</text>
</comment>
<dbReference type="Pfam" id="PF09937">
    <property type="entry name" value="DUF2169"/>
    <property type="match status" value="1"/>
</dbReference>
<evidence type="ECO:0000313" key="3">
    <source>
        <dbReference type="Proteomes" id="UP001221686"/>
    </source>
</evidence>
<dbReference type="Proteomes" id="UP001221686">
    <property type="component" value="Unassembled WGS sequence"/>
</dbReference>
<dbReference type="InterPro" id="IPR018683">
    <property type="entry name" value="DUF2169"/>
</dbReference>
<reference evidence="2 3" key="1">
    <citation type="submission" date="2022-11" db="EMBL/GenBank/DDBJ databases">
        <title>Minimal conservation of predation-associated metabolite biosynthetic gene clusters underscores biosynthetic potential of Myxococcota including descriptions for ten novel species: Archangium lansinium sp. nov., Myxococcus landrumus sp. nov., Nannocystis bai.</title>
        <authorList>
            <person name="Ahearne A."/>
            <person name="Stevens C."/>
            <person name="Dowd S."/>
        </authorList>
    </citation>
    <scope>NUCLEOTIDE SEQUENCE [LARGE SCALE GENOMIC DNA]</scope>
    <source>
        <strain evidence="2 3">BB15-2</strain>
    </source>
</reference>
<dbReference type="RefSeq" id="WP_272092130.1">
    <property type="nucleotide sequence ID" value="NZ_JAQNDL010000005.1"/>
</dbReference>
<dbReference type="EMBL" id="JAQNDL010000005">
    <property type="protein sequence ID" value="MDC0723586.1"/>
    <property type="molecule type" value="Genomic_DNA"/>
</dbReference>
<proteinExistence type="predicted"/>
<sequence length="323" mass="35992">MRLFNYTPYPAHLHRGCIEERRMLACAMLRVTYDVVDGRLRPAAEQTWPVSPGPWDSPYGPLPGDQRYVRGGVDVMVFGSARAAGGRPVPSIDVAVEVGPQWRARLVAYGPRVWQPGRAGLVPGAPEPVREVPLTLARAYGGKDRWDGLEVPYVDNPDGKGFYLEESRARGGPLPELEDPDSPIRAWDDRPEPVGAGACPQHFGPRVRRGVELDDEGRQIRRLRPEFFNDAFPRMIAPRAVPGDRVVITGVREDGPLAFVLPANDLRVRVEVGDDIGERTPAIDQIGVEADARRVFVTYRYSFAYRLTPHQRRSCMLGLVEPE</sequence>
<evidence type="ECO:0000313" key="2">
    <source>
        <dbReference type="EMBL" id="MDC0723586.1"/>
    </source>
</evidence>